<feature type="repeat" description="ANK" evidence="2">
    <location>
        <begin position="1405"/>
        <end position="1437"/>
    </location>
</feature>
<dbReference type="OrthoDB" id="194358at2759"/>
<protein>
    <recommendedName>
        <fullName evidence="4">NACHT domain-containing protein</fullName>
    </recommendedName>
</protein>
<dbReference type="InterPro" id="IPR002110">
    <property type="entry name" value="Ankyrin_rpt"/>
</dbReference>
<dbReference type="PANTHER" id="PTHR10039">
    <property type="entry name" value="AMELOGENIN"/>
    <property type="match status" value="1"/>
</dbReference>
<dbReference type="VEuPathDB" id="FungiDB:MAPG_11473"/>
<dbReference type="Pfam" id="PF12796">
    <property type="entry name" value="Ank_2"/>
    <property type="match status" value="1"/>
</dbReference>
<dbReference type="EMBL" id="GL876981">
    <property type="protein sequence ID" value="KLU92528.1"/>
    <property type="molecule type" value="Genomic_DNA"/>
</dbReference>
<dbReference type="InterPro" id="IPR007111">
    <property type="entry name" value="NACHT_NTPase"/>
</dbReference>
<gene>
    <name evidence="5" type="ORF">MAPG_11473</name>
</gene>
<organism evidence="6 7">
    <name type="scientific">Magnaporthiopsis poae (strain ATCC 64411 / 73-15)</name>
    <name type="common">Kentucky bluegrass fungus</name>
    <name type="synonym">Magnaporthe poae</name>
    <dbReference type="NCBI Taxonomy" id="644358"/>
    <lineage>
        <taxon>Eukaryota</taxon>
        <taxon>Fungi</taxon>
        <taxon>Dikarya</taxon>
        <taxon>Ascomycota</taxon>
        <taxon>Pezizomycotina</taxon>
        <taxon>Sordariomycetes</taxon>
        <taxon>Sordariomycetidae</taxon>
        <taxon>Magnaporthales</taxon>
        <taxon>Magnaporthaceae</taxon>
        <taxon>Magnaporthiopsis</taxon>
    </lineage>
</organism>
<reference evidence="6" key="4">
    <citation type="journal article" date="2015" name="G3 (Bethesda)">
        <title>Genome sequences of three phytopathogenic species of the Magnaporthaceae family of fungi.</title>
        <authorList>
            <person name="Okagaki L.H."/>
            <person name="Nunes C.C."/>
            <person name="Sailsbery J."/>
            <person name="Clay B."/>
            <person name="Brown D."/>
            <person name="John T."/>
            <person name="Oh Y."/>
            <person name="Young N."/>
            <person name="Fitzgerald M."/>
            <person name="Haas B.J."/>
            <person name="Zeng Q."/>
            <person name="Young S."/>
            <person name="Adiconis X."/>
            <person name="Fan L."/>
            <person name="Levin J.Z."/>
            <person name="Mitchell T.K."/>
            <person name="Okubara P.A."/>
            <person name="Farman M.L."/>
            <person name="Kohn L.M."/>
            <person name="Birren B."/>
            <person name="Ma L.-J."/>
            <person name="Dean R.A."/>
        </authorList>
    </citation>
    <scope>NUCLEOTIDE SEQUENCE</scope>
    <source>
        <strain evidence="6">ATCC 64411 / 73-15</strain>
    </source>
</reference>
<evidence type="ECO:0000259" key="4">
    <source>
        <dbReference type="PROSITE" id="PS50837"/>
    </source>
</evidence>
<dbReference type="OMA" id="SYLTRWW"/>
<dbReference type="InterPro" id="IPR027417">
    <property type="entry name" value="P-loop_NTPase"/>
</dbReference>
<dbReference type="Proteomes" id="UP000011715">
    <property type="component" value="Unassembled WGS sequence"/>
</dbReference>
<dbReference type="SMART" id="SM00248">
    <property type="entry name" value="ANK"/>
    <property type="match status" value="14"/>
</dbReference>
<dbReference type="PROSITE" id="PS50837">
    <property type="entry name" value="NACHT"/>
    <property type="match status" value="1"/>
</dbReference>
<evidence type="ECO:0000313" key="7">
    <source>
        <dbReference type="Proteomes" id="UP000011715"/>
    </source>
</evidence>
<dbReference type="PROSITE" id="PS50088">
    <property type="entry name" value="ANK_REPEAT"/>
    <property type="match status" value="4"/>
</dbReference>
<dbReference type="SUPFAM" id="SSF52540">
    <property type="entry name" value="P-loop containing nucleoside triphosphate hydrolases"/>
    <property type="match status" value="1"/>
</dbReference>
<keyword evidence="7" id="KW-1185">Reference proteome</keyword>
<feature type="repeat" description="ANK" evidence="2">
    <location>
        <begin position="1555"/>
        <end position="1581"/>
    </location>
</feature>
<reference evidence="5" key="3">
    <citation type="submission" date="2011-03" db="EMBL/GenBank/DDBJ databases">
        <title>Annotation of Magnaporthe poae ATCC 64411.</title>
        <authorList>
            <person name="Ma L.-J."/>
            <person name="Dead R."/>
            <person name="Young S.K."/>
            <person name="Zeng Q."/>
            <person name="Gargeya S."/>
            <person name="Fitzgerald M."/>
            <person name="Haas B."/>
            <person name="Abouelleil A."/>
            <person name="Alvarado L."/>
            <person name="Arachchi H.M."/>
            <person name="Berlin A."/>
            <person name="Brown A."/>
            <person name="Chapman S.B."/>
            <person name="Chen Z."/>
            <person name="Dunbar C."/>
            <person name="Freedman E."/>
            <person name="Gearin G."/>
            <person name="Gellesch M."/>
            <person name="Goldberg J."/>
            <person name="Griggs A."/>
            <person name="Gujja S."/>
            <person name="Heiman D."/>
            <person name="Howarth C."/>
            <person name="Larson L."/>
            <person name="Lui A."/>
            <person name="MacDonald P.J.P."/>
            <person name="Mehta T."/>
            <person name="Montmayeur A."/>
            <person name="Murphy C."/>
            <person name="Neiman D."/>
            <person name="Pearson M."/>
            <person name="Priest M."/>
            <person name="Roberts A."/>
            <person name="Saif S."/>
            <person name="Shea T."/>
            <person name="Shenoy N."/>
            <person name="Sisk P."/>
            <person name="Stolte C."/>
            <person name="Sykes S."/>
            <person name="Yandava C."/>
            <person name="Wortman J."/>
            <person name="Nusbaum C."/>
            <person name="Birren B."/>
        </authorList>
    </citation>
    <scope>NUCLEOTIDE SEQUENCE</scope>
    <source>
        <strain evidence="5">ATCC 64411</strain>
    </source>
</reference>
<feature type="repeat" description="ANK" evidence="2">
    <location>
        <begin position="1522"/>
        <end position="1554"/>
    </location>
</feature>
<name>A0A0C4EFD0_MAGP6</name>
<feature type="domain" description="NACHT" evidence="4">
    <location>
        <begin position="232"/>
        <end position="360"/>
    </location>
</feature>
<dbReference type="eggNOG" id="KOG4177">
    <property type="taxonomic scope" value="Eukaryota"/>
</dbReference>
<dbReference type="PANTHER" id="PTHR10039:SF15">
    <property type="entry name" value="NACHT DOMAIN-CONTAINING PROTEIN"/>
    <property type="match status" value="1"/>
</dbReference>
<keyword evidence="1" id="KW-0677">Repeat</keyword>
<reference evidence="5" key="2">
    <citation type="submission" date="2010-05" db="EMBL/GenBank/DDBJ databases">
        <title>The Genome Sequence of Magnaporthe poae strain ATCC 64411.</title>
        <authorList>
            <consortium name="The Broad Institute Genome Sequencing Platform"/>
            <consortium name="Broad Institute Genome Sequencing Center for Infectious Disease"/>
            <person name="Ma L.-J."/>
            <person name="Dead R."/>
            <person name="Young S."/>
            <person name="Zeng Q."/>
            <person name="Koehrsen M."/>
            <person name="Alvarado L."/>
            <person name="Berlin A."/>
            <person name="Chapman S.B."/>
            <person name="Chen Z."/>
            <person name="Freedman E."/>
            <person name="Gellesch M."/>
            <person name="Goldberg J."/>
            <person name="Griggs A."/>
            <person name="Gujja S."/>
            <person name="Heilman E.R."/>
            <person name="Heiman D."/>
            <person name="Hepburn T."/>
            <person name="Howarth C."/>
            <person name="Jen D."/>
            <person name="Larson L."/>
            <person name="Mehta T."/>
            <person name="Neiman D."/>
            <person name="Pearson M."/>
            <person name="Roberts A."/>
            <person name="Saif S."/>
            <person name="Shea T."/>
            <person name="Shenoy N."/>
            <person name="Sisk P."/>
            <person name="Stolte C."/>
            <person name="Sykes S."/>
            <person name="Walk T."/>
            <person name="White J."/>
            <person name="Yandava C."/>
            <person name="Haas B."/>
            <person name="Nusbaum C."/>
            <person name="Birren B."/>
        </authorList>
    </citation>
    <scope>NUCLEOTIDE SEQUENCE</scope>
    <source>
        <strain evidence="5">ATCC 64411</strain>
    </source>
</reference>
<dbReference type="EMBL" id="ADBL01002829">
    <property type="status" value="NOT_ANNOTATED_CDS"/>
    <property type="molecule type" value="Genomic_DNA"/>
</dbReference>
<evidence type="ECO:0000256" key="3">
    <source>
        <dbReference type="SAM" id="MobiDB-lite"/>
    </source>
</evidence>
<dbReference type="Gene3D" id="1.25.40.20">
    <property type="entry name" value="Ankyrin repeat-containing domain"/>
    <property type="match status" value="4"/>
</dbReference>
<dbReference type="Gene3D" id="3.40.50.300">
    <property type="entry name" value="P-loop containing nucleotide triphosphate hydrolases"/>
    <property type="match status" value="1"/>
</dbReference>
<evidence type="ECO:0000313" key="5">
    <source>
        <dbReference type="EMBL" id="KLU92528.1"/>
    </source>
</evidence>
<feature type="region of interest" description="Disordered" evidence="3">
    <location>
        <begin position="2103"/>
        <end position="2126"/>
    </location>
</feature>
<dbReference type="InterPro" id="IPR036770">
    <property type="entry name" value="Ankyrin_rpt-contain_sf"/>
</dbReference>
<dbReference type="STRING" id="644358.A0A0C4EFD0"/>
<dbReference type="PROSITE" id="PS50297">
    <property type="entry name" value="ANK_REP_REGION"/>
    <property type="match status" value="3"/>
</dbReference>
<reference evidence="7" key="1">
    <citation type="submission" date="2010-05" db="EMBL/GenBank/DDBJ databases">
        <title>The genome sequence of Magnaporthe poae strain ATCC 64411.</title>
        <authorList>
            <person name="Ma L.-J."/>
            <person name="Dead R."/>
            <person name="Young S."/>
            <person name="Zeng Q."/>
            <person name="Koehrsen M."/>
            <person name="Alvarado L."/>
            <person name="Berlin A."/>
            <person name="Chapman S.B."/>
            <person name="Chen Z."/>
            <person name="Freedman E."/>
            <person name="Gellesch M."/>
            <person name="Goldberg J."/>
            <person name="Griggs A."/>
            <person name="Gujja S."/>
            <person name="Heilman E.R."/>
            <person name="Heiman D."/>
            <person name="Hepburn T."/>
            <person name="Howarth C."/>
            <person name="Jen D."/>
            <person name="Larson L."/>
            <person name="Mehta T."/>
            <person name="Neiman D."/>
            <person name="Pearson M."/>
            <person name="Roberts A."/>
            <person name="Saif S."/>
            <person name="Shea T."/>
            <person name="Shenoy N."/>
            <person name="Sisk P."/>
            <person name="Stolte C."/>
            <person name="Sykes S."/>
            <person name="Walk T."/>
            <person name="White J."/>
            <person name="Yandava C."/>
            <person name="Haas B."/>
            <person name="Nusbaum C."/>
            <person name="Birren B."/>
        </authorList>
    </citation>
    <scope>NUCLEOTIDE SEQUENCE [LARGE SCALE GENOMIC DNA]</scope>
    <source>
        <strain evidence="7">ATCC 64411 / 73-15</strain>
    </source>
</reference>
<dbReference type="InterPro" id="IPR056884">
    <property type="entry name" value="NPHP3-like_N"/>
</dbReference>
<accession>A0A0C4EFD0</accession>
<feature type="repeat" description="ANK" evidence="2">
    <location>
        <begin position="1370"/>
        <end position="1402"/>
    </location>
</feature>
<evidence type="ECO:0000256" key="2">
    <source>
        <dbReference type="PROSITE-ProRule" id="PRU00023"/>
    </source>
</evidence>
<reference evidence="6" key="5">
    <citation type="submission" date="2015-06" db="UniProtKB">
        <authorList>
            <consortium name="EnsemblFungi"/>
        </authorList>
    </citation>
    <scope>IDENTIFICATION</scope>
    <source>
        <strain evidence="6">ATCC 64411</strain>
    </source>
</reference>
<proteinExistence type="predicted"/>
<dbReference type="EnsemblFungi" id="MAPG_11473T0">
    <property type="protein sequence ID" value="MAPG_11473T0"/>
    <property type="gene ID" value="MAPG_11473"/>
</dbReference>
<dbReference type="SUPFAM" id="SSF48403">
    <property type="entry name" value="Ankyrin repeat"/>
    <property type="match status" value="3"/>
</dbReference>
<sequence length="2184" mass="241904">MADPLSIAASIGGIIALADVVYVRLKKIGKYVKKVKHAADDIETLAAEVGLISGTLHRLSLLAQALEGETIDPTLRMEHIQGCHRVLAKIERLVTKALEDLEGPSTLDALQRKLKWPFSNSAVGDLIGELSIHKDSITLALSADTMNGLLASLAMTAKIECSVNEIATELGDMRRITTRIQEDSERRKILAFFEKVNPQKYYDASLALRHPLTGLWLLELPEFKDWLSEPASKLWLRGIPGAGKTVLAGNMIEKALRRSSINSAVAFFFCDYRDSETLEVVNILGALVSQLARQSDAAYQLLEAYYSHLHPAAGLPKRPSVDGLKPLLADMAALYGNTYVIVDGLDECGKQLRSVIQALLPEAGSQQTMSVAILSRDEADIRRTIGDRFVELEILAHSEDLAQYVSAQIAERLQTSRLRFNDPSLKNEIGDALIKGAGGMFRWVACQLDHLEECHSDSECRKALTRLPPGLPETYARILQRINKMHTQRVEMSLNFIAYSHPRLTLPQLREILSIPDTGVFEPADVVHEEAISGPCSSLVRKLPDGSAFVFAHKSVQDFLEDEGYLDEHRLGSFKISRQRCAFLLTKQLLRFLTLPNFNTRIPSTVNDHYNHLGESRRRYSLLYYAETFWPDYSRGLWNNQDILSLGLKLFGRLKTPNFIRWAFGWLSFFLDRKQMIKIFPILLHRDFRPLHMAAVVALEELCESLLEHTRADLTSPAGTPIQCAIAGLRSFTRGQGPHPIGSINFDHQWRYESPLALHGESPNSWVPNTIRCLAAHDPDFAKAPFQRQGESCLASAFITARLLKNFGIVCEVLDAGALPEDDEMATYQDSLDSLDNCLPEHRSVLEQDIQRLVQALQEQIDDHPASLCLCSIVWNKAFQWGLPFSFDPMNVSSQISMNEEALERLAFNAVQSSDPDLLQYVLKDPRADLPRMRDNSRCRDTLLHAVFRGPAKSDDMDIGQQQTLLLKLVHEGCDLLAVNRYNQTPLHLWAWPASDESKTTVFDEAVSMFVAAGFDPRSVNCFMDNIYHHYAASYSPDEHLVRLKAILEGFPPERVGQALFQVNRMRETPLTLAIKKGLVDTAVLMLSHYRPSEHAQAAREKLVSAALDLGSASVMQRLVELDAEAFCGENAHPLHRIKALASIRWVQVLKSVAPLECETRVDGRLPVEVYLRSCFEEATAPNPDVLKELGPKSAAEKALVWEFYASAVTRRPGPNVLNTCDCGRKAAESAGVHLTHLGYSSAFEIERSAPAAQPILCPFGQDAMVLWLFIKSTELISLLVDNTQHWASVVADGPMSHTLLLGAFVYHHQDLLPELLEKGLSLQATRQDLTTLETICEVFSKNEEETRRAFDVVFEHLGDYPLNRPNPANGLTLLHRVWGSGLPWLVEQLLDRGADPNVRSGDKYGDTPLMRHLRKGSLETFQTLLRRGADPTIEDAFGYNAILAASCTGRSLFLEELESFKTDAWTLDWNCRAAFNVANAVDTPHCNGYQMACARGHLDVLAFFETHGLIPDPVHMATTPGRYTPLHLAAGGGGARTIKHLIAQGASLNARDENNYTPLHWAIWSDDLDAVCTLLASGASPGRPFGLAEPLTLAYQKGNSKIIAQLQEAINLDPARAINLDSRKMAEALEAAILNGDLRRCQELVENGCPVDTNLACGGCSPLLSALRVDKYLIARWLLSKGASATKLACLQHGGVSALEASLSKHALSDPTLYRIIAAKFWEQGGEIFNPSLINAAITSRNREGLEILLDEMEIYRNKQSRERGSSIRDCRNIWTMMESSPISDEWIELPLLFAIDHACTWAVDLLLEHGAGLDMSRKGYLQHCLIAAAAPQRVNMVADSKDFFSRILGLVGSGYATSLALRWACSRRPSQMSNEESIDQLLQHGADLSMPGITGRTAVSCAAYAGRTQTFARLVQAGADPHHVENSGISAMYDAMHDPHFTSMLLNGDFAIETSRPLRWDLAIANTGTFGMLWAQKLYRKRLSAQDLERIFNLNPTTGWSPLCLICGEVVSPKSKLALGHLLDLGARIDHDGCPYGSALMLACSANKVCFAKLLVRRGAALMVRRRDGTSVSALEASRPYPELVDYLLFGRFMDQAKISAAPPPAAEGTGGGGQSSGKQPNLVLRPWSGPIKASYIPAADVQRRPHESSRMHLEKLHKFRIWARGKVVTLDGQGRQHEGAV</sequence>
<evidence type="ECO:0000313" key="6">
    <source>
        <dbReference type="EnsemblFungi" id="MAPG_11473T0"/>
    </source>
</evidence>
<dbReference type="Pfam" id="PF24883">
    <property type="entry name" value="NPHP3_N"/>
    <property type="match status" value="1"/>
</dbReference>
<evidence type="ECO:0000256" key="1">
    <source>
        <dbReference type="ARBA" id="ARBA00022737"/>
    </source>
</evidence>
<keyword evidence="2" id="KW-0040">ANK repeat</keyword>